<accession>A0A0F9A260</accession>
<evidence type="ECO:0000256" key="1">
    <source>
        <dbReference type="SAM" id="Coils"/>
    </source>
</evidence>
<organism evidence="2">
    <name type="scientific">marine sediment metagenome</name>
    <dbReference type="NCBI Taxonomy" id="412755"/>
    <lineage>
        <taxon>unclassified sequences</taxon>
        <taxon>metagenomes</taxon>
        <taxon>ecological metagenomes</taxon>
    </lineage>
</organism>
<dbReference type="EMBL" id="LAZR01044862">
    <property type="protein sequence ID" value="KKL03600.1"/>
    <property type="molecule type" value="Genomic_DNA"/>
</dbReference>
<reference evidence="2" key="1">
    <citation type="journal article" date="2015" name="Nature">
        <title>Complex archaea that bridge the gap between prokaryotes and eukaryotes.</title>
        <authorList>
            <person name="Spang A."/>
            <person name="Saw J.H."/>
            <person name="Jorgensen S.L."/>
            <person name="Zaremba-Niedzwiedzka K."/>
            <person name="Martijn J."/>
            <person name="Lind A.E."/>
            <person name="van Eijk R."/>
            <person name="Schleper C."/>
            <person name="Guy L."/>
            <person name="Ettema T.J."/>
        </authorList>
    </citation>
    <scope>NUCLEOTIDE SEQUENCE</scope>
</reference>
<proteinExistence type="predicted"/>
<comment type="caution">
    <text evidence="2">The sequence shown here is derived from an EMBL/GenBank/DDBJ whole genome shotgun (WGS) entry which is preliminary data.</text>
</comment>
<feature type="coiled-coil region" evidence="1">
    <location>
        <begin position="202"/>
        <end position="267"/>
    </location>
</feature>
<feature type="non-terminal residue" evidence="2">
    <location>
        <position position="1"/>
    </location>
</feature>
<name>A0A0F9A260_9ZZZZ</name>
<dbReference type="AlphaFoldDB" id="A0A0F9A260"/>
<gene>
    <name evidence="2" type="ORF">LCGC14_2624500</name>
</gene>
<keyword evidence="1" id="KW-0175">Coiled coil</keyword>
<sequence>CEDNCVKFKDIDVVAMIYLYALEQVKEEVKDQLSRADILRKAAEIQAENRVARLKKEGELSEDLSVSDERKIEIDKNLEVLKVRLRNLGFRVNDVIGMTTEGLAIVSQMALEYMKKGLINVQDLVRQLQKDVPTLTEDEAHEAIMDLSDDAAAQVQKDLQKKKTVVDEGQVILDSLAELSLTDPVAARKATQRMRDIARDTFQTDEQRLEKIMREIRRYEKMLPPESVVKPPKSKKKLTKKQESLKFRKAQERLRQLKRAFRLEQEAARLTDLSEKGIPDERAIKKERLIPDLPQLKDAKIRLEIARRNLNRSITAHEPIQFGTFREGYQELNAMFRLLMATADMSSIGRQGLPLTLTNPILASKAAANGIHSFFSQDKADLLNLAMTEHPLYLRMLDLGVEFTSFGQGRTKLEETYQSGIIRKIPAFRELIASDRNAKVKAALAPLGLAKEVLDAS</sequence>
<evidence type="ECO:0000313" key="2">
    <source>
        <dbReference type="EMBL" id="KKL03600.1"/>
    </source>
</evidence>
<protein>
    <submittedName>
        <fullName evidence="2">Uncharacterized protein</fullName>
    </submittedName>
</protein>
<feature type="non-terminal residue" evidence="2">
    <location>
        <position position="457"/>
    </location>
</feature>